<comment type="caution">
    <text evidence="3">The sequence shown here is derived from an EMBL/GenBank/DDBJ whole genome shotgun (WGS) entry which is preliminary data.</text>
</comment>
<reference evidence="3 4" key="1">
    <citation type="submission" date="2020-02" db="EMBL/GenBank/DDBJ databases">
        <title>Acidophilic actinobacteria isolated from forest soil.</title>
        <authorList>
            <person name="Golinska P."/>
        </authorList>
    </citation>
    <scope>NUCLEOTIDE SEQUENCE [LARGE SCALE GENOMIC DNA]</scope>
    <source>
        <strain evidence="3 4">NL8</strain>
    </source>
</reference>
<evidence type="ECO:0000259" key="2">
    <source>
        <dbReference type="Pfam" id="PF03795"/>
    </source>
</evidence>
<evidence type="ECO:0000256" key="1">
    <source>
        <dbReference type="ARBA" id="ARBA00007689"/>
    </source>
</evidence>
<gene>
    <name evidence="3" type="ORF">KGQ19_10540</name>
</gene>
<dbReference type="InterPro" id="IPR011008">
    <property type="entry name" value="Dimeric_a/b-barrel"/>
</dbReference>
<dbReference type="InterPro" id="IPR005545">
    <property type="entry name" value="YCII"/>
</dbReference>
<dbReference type="EMBL" id="JAAFYZ010000026">
    <property type="protein sequence ID" value="MBS2547311.1"/>
    <property type="molecule type" value="Genomic_DNA"/>
</dbReference>
<organism evidence="3 4">
    <name type="scientific">Catenulispora pinistramenti</name>
    <dbReference type="NCBI Taxonomy" id="2705254"/>
    <lineage>
        <taxon>Bacteria</taxon>
        <taxon>Bacillati</taxon>
        <taxon>Actinomycetota</taxon>
        <taxon>Actinomycetes</taxon>
        <taxon>Catenulisporales</taxon>
        <taxon>Catenulisporaceae</taxon>
        <taxon>Catenulispora</taxon>
    </lineage>
</organism>
<dbReference type="SUPFAM" id="SSF54909">
    <property type="entry name" value="Dimeric alpha+beta barrel"/>
    <property type="match status" value="1"/>
</dbReference>
<evidence type="ECO:0000313" key="3">
    <source>
        <dbReference type="EMBL" id="MBS2547311.1"/>
    </source>
</evidence>
<dbReference type="Proteomes" id="UP000730482">
    <property type="component" value="Unassembled WGS sequence"/>
</dbReference>
<keyword evidence="4" id="KW-1185">Reference proteome</keyword>
<dbReference type="Gene3D" id="3.30.70.1060">
    <property type="entry name" value="Dimeric alpha+beta barrel"/>
    <property type="match status" value="1"/>
</dbReference>
<name>A0ABS5KMS2_9ACTN</name>
<comment type="similarity">
    <text evidence="1">Belongs to the YciI family.</text>
</comment>
<accession>A0ABS5KMS2</accession>
<feature type="domain" description="YCII-related" evidence="2">
    <location>
        <begin position="47"/>
        <end position="113"/>
    </location>
</feature>
<dbReference type="Pfam" id="PF03795">
    <property type="entry name" value="YCII"/>
    <property type="match status" value="1"/>
</dbReference>
<protein>
    <recommendedName>
        <fullName evidence="2">YCII-related domain-containing protein</fullName>
    </recommendedName>
</protein>
<dbReference type="RefSeq" id="WP_212008912.1">
    <property type="nucleotide sequence ID" value="NZ_JAAFYZ010000026.1"/>
</dbReference>
<proteinExistence type="inferred from homology"/>
<evidence type="ECO:0000313" key="4">
    <source>
        <dbReference type="Proteomes" id="UP000730482"/>
    </source>
</evidence>
<sequence length="140" mass="15569">MTTAGDENLPDPAADSFSLEDHLRRLRQVQLYMMRMDMVHPVDSPMEYLASHLREHILWLKEQEENGVLFLSGANAAGEDWDGSGTAIIRASSLEAATAISDTEPFHRAGLRANTVHGWQLNEGTIRLSFSLFADTISLD</sequence>